<name>A0ABS2MSX8_9FIRM</name>
<evidence type="ECO:0008006" key="3">
    <source>
        <dbReference type="Google" id="ProtNLM"/>
    </source>
</evidence>
<dbReference type="Proteomes" id="UP000767854">
    <property type="component" value="Unassembled WGS sequence"/>
</dbReference>
<evidence type="ECO:0000313" key="2">
    <source>
        <dbReference type="Proteomes" id="UP000767854"/>
    </source>
</evidence>
<organism evidence="1 2">
    <name type="scientific">Fusibacter tunisiensis</name>
    <dbReference type="NCBI Taxonomy" id="1008308"/>
    <lineage>
        <taxon>Bacteria</taxon>
        <taxon>Bacillati</taxon>
        <taxon>Bacillota</taxon>
        <taxon>Clostridia</taxon>
        <taxon>Eubacteriales</taxon>
        <taxon>Eubacteriales Family XII. Incertae Sedis</taxon>
        <taxon>Fusibacter</taxon>
    </lineage>
</organism>
<gene>
    <name evidence="1" type="ORF">JOC49_002084</name>
</gene>
<dbReference type="RefSeq" id="WP_204664950.1">
    <property type="nucleotide sequence ID" value="NZ_JAFBDT010000020.1"/>
</dbReference>
<sequence>MACPNKNRYRPKTIAFRVTEEEDIRIVQRVKITGEVKGDYLRSMALNGDINIAVGKFKSDKLALAIKKLSEVLRDSLNSGIEEEISNKILETNILLEELQKLMTADKNEKYLKNAKEGT</sequence>
<reference evidence="1 2" key="1">
    <citation type="submission" date="2021-01" db="EMBL/GenBank/DDBJ databases">
        <title>Genomic Encyclopedia of Type Strains, Phase IV (KMG-IV): sequencing the most valuable type-strain genomes for metagenomic binning, comparative biology and taxonomic classification.</title>
        <authorList>
            <person name="Goeker M."/>
        </authorList>
    </citation>
    <scope>NUCLEOTIDE SEQUENCE [LARGE SCALE GENOMIC DNA]</scope>
    <source>
        <strain evidence="1 2">DSM 24436</strain>
    </source>
</reference>
<proteinExistence type="predicted"/>
<keyword evidence="2" id="KW-1185">Reference proteome</keyword>
<comment type="caution">
    <text evidence="1">The sequence shown here is derived from an EMBL/GenBank/DDBJ whole genome shotgun (WGS) entry which is preliminary data.</text>
</comment>
<dbReference type="Pfam" id="PF21983">
    <property type="entry name" value="NikA-like"/>
    <property type="match status" value="1"/>
</dbReference>
<dbReference type="InterPro" id="IPR053842">
    <property type="entry name" value="NikA-like"/>
</dbReference>
<protein>
    <recommendedName>
        <fullName evidence="3">Mobilization protein</fullName>
    </recommendedName>
</protein>
<evidence type="ECO:0000313" key="1">
    <source>
        <dbReference type="EMBL" id="MBM7562523.1"/>
    </source>
</evidence>
<dbReference type="EMBL" id="JAFBDT010000020">
    <property type="protein sequence ID" value="MBM7562523.1"/>
    <property type="molecule type" value="Genomic_DNA"/>
</dbReference>
<accession>A0ABS2MSX8</accession>